<dbReference type="PANTHER" id="PTHR21711:SF0">
    <property type="entry name" value="MITOCHONDRIAL INNER MEMBRANE PROTEASE ATP23 HOMOLOG"/>
    <property type="match status" value="1"/>
</dbReference>
<evidence type="ECO:0000256" key="5">
    <source>
        <dbReference type="ARBA" id="ARBA00022723"/>
    </source>
</evidence>
<dbReference type="EMBL" id="KI894033">
    <property type="protein sequence ID" value="OBR83647.1"/>
    <property type="molecule type" value="Genomic_DNA"/>
</dbReference>
<dbReference type="AlphaFoldDB" id="A0A1A6A0R3"/>
<evidence type="ECO:0000256" key="8">
    <source>
        <dbReference type="RuleBase" id="RU364057"/>
    </source>
</evidence>
<dbReference type="GO" id="GO:0005743">
    <property type="term" value="C:mitochondrial inner membrane"/>
    <property type="evidence" value="ECO:0007669"/>
    <property type="project" value="UniProtKB-SubCell"/>
</dbReference>
<proteinExistence type="inferred from homology"/>
<keyword evidence="7 8" id="KW-0482">Metalloprotease</keyword>
<accession>A0A1A6A0R3</accession>
<evidence type="ECO:0000256" key="3">
    <source>
        <dbReference type="ARBA" id="ARBA00014615"/>
    </source>
</evidence>
<protein>
    <recommendedName>
        <fullName evidence="3 8">Mitochondrial inner membrane protease ATP23</fullName>
        <ecNumber evidence="8">3.4.24.-</ecNumber>
    </recommendedName>
</protein>
<evidence type="ECO:0000256" key="6">
    <source>
        <dbReference type="ARBA" id="ARBA00022801"/>
    </source>
</evidence>
<dbReference type="VEuPathDB" id="FungiDB:I303_05927"/>
<comment type="similarity">
    <text evidence="2 8">Belongs to the peptidase M76 family.</text>
</comment>
<dbReference type="GO" id="GO:0046872">
    <property type="term" value="F:metal ion binding"/>
    <property type="evidence" value="ECO:0007669"/>
    <property type="project" value="UniProtKB-KW"/>
</dbReference>
<dbReference type="InterPro" id="IPR019165">
    <property type="entry name" value="Peptidase_M76_ATP23"/>
</dbReference>
<evidence type="ECO:0000256" key="4">
    <source>
        <dbReference type="ARBA" id="ARBA00022670"/>
    </source>
</evidence>
<sequence length="286" mass="33443">MSSDPTEVQERQTQTQVGDSLAFERWRMSLSNFTGLGLTPEQKIQREEEKERSVLERDWNKCEKWKRTLMTNSPMITFMLQHLKNAGCEFDSSSIQCHPCPETRSGGFSTEHGILLCQNRFFNKKHLEDTLSHELIHAFDHCRFKVDWFNLRHHACSEIRAANLSGDCRWTREVKRGFYSFNKQHQHSSPSTFYRPPFTDYLHSPPSTFHLPPSTDHLPTFYLPTLYLLPSISYHPLYTTQACVKRRAILSVIANPSCESPEMAERAVNEVWKSCFKDTRPFDEIY</sequence>
<keyword evidence="8" id="KW-0496">Mitochondrion</keyword>
<reference evidence="9" key="1">
    <citation type="submission" date="2013-07" db="EMBL/GenBank/DDBJ databases">
        <title>The Genome Sequence of Cryptococcus dejecticola CBS10117.</title>
        <authorList>
            <consortium name="The Broad Institute Genome Sequencing Platform"/>
            <person name="Cuomo C."/>
            <person name="Litvintseva A."/>
            <person name="Chen Y."/>
            <person name="Heitman J."/>
            <person name="Sun S."/>
            <person name="Springer D."/>
            <person name="Dromer F."/>
            <person name="Young S.K."/>
            <person name="Zeng Q."/>
            <person name="Gargeya S."/>
            <person name="Fitzgerald M."/>
            <person name="Abouelleil A."/>
            <person name="Alvarado L."/>
            <person name="Berlin A.M."/>
            <person name="Chapman S.B."/>
            <person name="Dewar J."/>
            <person name="Goldberg J."/>
            <person name="Griggs A."/>
            <person name="Gujja S."/>
            <person name="Hansen M."/>
            <person name="Howarth C."/>
            <person name="Imamovic A."/>
            <person name="Larimer J."/>
            <person name="McCowan C."/>
            <person name="Murphy C."/>
            <person name="Pearson M."/>
            <person name="Priest M."/>
            <person name="Roberts A."/>
            <person name="Saif S."/>
            <person name="Shea T."/>
            <person name="Sykes S."/>
            <person name="Wortman J."/>
            <person name="Nusbaum C."/>
            <person name="Birren B."/>
        </authorList>
    </citation>
    <scope>NUCLEOTIDE SEQUENCE [LARGE SCALE GENOMIC DNA]</scope>
    <source>
        <strain evidence="9">CBS 10117</strain>
    </source>
</reference>
<dbReference type="EC" id="3.4.24.-" evidence="8"/>
<evidence type="ECO:0000256" key="7">
    <source>
        <dbReference type="ARBA" id="ARBA00023049"/>
    </source>
</evidence>
<dbReference type="GO" id="GO:0033615">
    <property type="term" value="P:mitochondrial proton-transporting ATP synthase complex assembly"/>
    <property type="evidence" value="ECO:0007669"/>
    <property type="project" value="TreeGrafter"/>
</dbReference>
<keyword evidence="4 8" id="KW-0645">Protease</keyword>
<evidence type="ECO:0000256" key="1">
    <source>
        <dbReference type="ARBA" id="ARBA00004137"/>
    </source>
</evidence>
<organism evidence="9">
    <name type="scientific">Kwoniella dejecticola CBS 10117</name>
    <dbReference type="NCBI Taxonomy" id="1296121"/>
    <lineage>
        <taxon>Eukaryota</taxon>
        <taxon>Fungi</taxon>
        <taxon>Dikarya</taxon>
        <taxon>Basidiomycota</taxon>
        <taxon>Agaricomycotina</taxon>
        <taxon>Tremellomycetes</taxon>
        <taxon>Tremellales</taxon>
        <taxon>Cryptococcaceae</taxon>
        <taxon>Kwoniella</taxon>
    </lineage>
</organism>
<keyword evidence="8" id="KW-0472">Membrane</keyword>
<dbReference type="PANTHER" id="PTHR21711">
    <property type="entry name" value="MITOCHONDRIAL INNER MEMBRANE PROTEASE"/>
    <property type="match status" value="1"/>
</dbReference>
<keyword evidence="5 8" id="KW-0479">Metal-binding</keyword>
<dbReference type="OrthoDB" id="285308at2759"/>
<name>A0A1A6A0R3_9TREE</name>
<dbReference type="STRING" id="1296121.A0A1A6A0R3"/>
<keyword evidence="8" id="KW-0999">Mitochondrion inner membrane</keyword>
<gene>
    <name evidence="9" type="ORF">I303_05927</name>
</gene>
<dbReference type="GO" id="GO:0004222">
    <property type="term" value="F:metalloendopeptidase activity"/>
    <property type="evidence" value="ECO:0007669"/>
    <property type="project" value="InterPro"/>
</dbReference>
<evidence type="ECO:0000313" key="9">
    <source>
        <dbReference type="EMBL" id="OBR83647.1"/>
    </source>
</evidence>
<dbReference type="Pfam" id="PF09768">
    <property type="entry name" value="Peptidase_M76"/>
    <property type="match status" value="2"/>
</dbReference>
<comment type="subcellular location">
    <subcellularLocation>
        <location evidence="1 8">Mitochondrion inner membrane</location>
        <topology evidence="1 8">Peripheral membrane protein</topology>
        <orientation evidence="1 8">Intermembrane side</orientation>
    </subcellularLocation>
</comment>
<dbReference type="GO" id="GO:0034982">
    <property type="term" value="P:mitochondrial protein processing"/>
    <property type="evidence" value="ECO:0007669"/>
    <property type="project" value="TreeGrafter"/>
</dbReference>
<evidence type="ECO:0000256" key="2">
    <source>
        <dbReference type="ARBA" id="ARBA00009915"/>
    </source>
</evidence>
<keyword evidence="6 8" id="KW-0378">Hydrolase</keyword>
<comment type="function">
    <text evidence="8">Has a dual role in the assembly of mitochondrial ATPase.</text>
</comment>